<dbReference type="PANTHER" id="PTHR33272:SF3">
    <property type="entry name" value="DUF148 DOMAIN-CONTAINING PROTEIN-RELATED"/>
    <property type="match status" value="1"/>
</dbReference>
<protein>
    <recommendedName>
        <fullName evidence="4">SXP/RAL-2 family protein Ani s 5-like cation-binding domain-containing protein</fullName>
    </recommendedName>
</protein>
<dbReference type="EMBL" id="GL379909">
    <property type="protein sequence ID" value="EGT34010.1"/>
    <property type="molecule type" value="Genomic_DNA"/>
</dbReference>
<name>G0NMC6_CAEBE</name>
<feature type="signal peptide" evidence="1">
    <location>
        <begin position="1"/>
        <end position="18"/>
    </location>
</feature>
<dbReference type="HOGENOM" id="CLU_179530_0_0_1"/>
<reference evidence="3" key="1">
    <citation type="submission" date="2011-07" db="EMBL/GenBank/DDBJ databases">
        <authorList>
            <consortium name="Caenorhabditis brenneri Sequencing and Analysis Consortium"/>
            <person name="Wilson R.K."/>
        </authorList>
    </citation>
    <scope>NUCLEOTIDE SEQUENCE [LARGE SCALE GENOMIC DNA]</scope>
    <source>
        <strain evidence="3">PB2801</strain>
    </source>
</reference>
<dbReference type="PANTHER" id="PTHR33272">
    <property type="entry name" value="PROTEIN CBG22877-RELATED"/>
    <property type="match status" value="1"/>
</dbReference>
<dbReference type="InParanoid" id="G0NMC6"/>
<keyword evidence="3" id="KW-1185">Reference proteome</keyword>
<dbReference type="Proteomes" id="UP000008068">
    <property type="component" value="Unassembled WGS sequence"/>
</dbReference>
<evidence type="ECO:0000256" key="1">
    <source>
        <dbReference type="SAM" id="SignalP"/>
    </source>
</evidence>
<dbReference type="InterPro" id="IPR027913">
    <property type="entry name" value="DUF4473"/>
</dbReference>
<organism evidence="3">
    <name type="scientific">Caenorhabditis brenneri</name>
    <name type="common">Nematode worm</name>
    <dbReference type="NCBI Taxonomy" id="135651"/>
    <lineage>
        <taxon>Eukaryota</taxon>
        <taxon>Metazoa</taxon>
        <taxon>Ecdysozoa</taxon>
        <taxon>Nematoda</taxon>
        <taxon>Chromadorea</taxon>
        <taxon>Rhabditida</taxon>
        <taxon>Rhabditina</taxon>
        <taxon>Rhabditomorpha</taxon>
        <taxon>Rhabditoidea</taxon>
        <taxon>Rhabditidae</taxon>
        <taxon>Peloderinae</taxon>
        <taxon>Caenorhabditis</taxon>
    </lineage>
</organism>
<feature type="chain" id="PRO_5003406056" description="SXP/RAL-2 family protein Ani s 5-like cation-binding domain-containing protein" evidence="1">
    <location>
        <begin position="19"/>
        <end position="101"/>
    </location>
</feature>
<evidence type="ECO:0008006" key="4">
    <source>
        <dbReference type="Google" id="ProtNLM"/>
    </source>
</evidence>
<accession>G0NMC6</accession>
<proteinExistence type="predicted"/>
<sequence>MFSRFILFSLATAILAFATPMTEEEKALNDFLTAGMSENGINAMVNLENKFKAEFPLVAGNQESTDKFLVAFAAHTQDVVNTLSKEDQAIYNKHKDEIGLE</sequence>
<evidence type="ECO:0000313" key="2">
    <source>
        <dbReference type="EMBL" id="EGT34010.1"/>
    </source>
</evidence>
<dbReference type="Pfam" id="PF14747">
    <property type="entry name" value="DUF4473"/>
    <property type="match status" value="1"/>
</dbReference>
<dbReference type="OrthoDB" id="5783606at2759"/>
<dbReference type="AlphaFoldDB" id="G0NMC6"/>
<keyword evidence="1" id="KW-0732">Signal</keyword>
<gene>
    <name evidence="2" type="ORF">CAEBREN_09835</name>
</gene>
<evidence type="ECO:0000313" key="3">
    <source>
        <dbReference type="Proteomes" id="UP000008068"/>
    </source>
</evidence>